<gene>
    <name evidence="2" type="ORF">FOZ63_002923</name>
</gene>
<dbReference type="EMBL" id="JABANO010021167">
    <property type="protein sequence ID" value="KAF4727257.1"/>
    <property type="molecule type" value="Genomic_DNA"/>
</dbReference>
<keyword evidence="1" id="KW-0175">Coiled coil</keyword>
<evidence type="ECO:0000313" key="3">
    <source>
        <dbReference type="Proteomes" id="UP000553632"/>
    </source>
</evidence>
<accession>A0A7J6S2V8</accession>
<dbReference type="AlphaFoldDB" id="A0A7J6S2V8"/>
<evidence type="ECO:0000313" key="2">
    <source>
        <dbReference type="EMBL" id="KAF4727257.1"/>
    </source>
</evidence>
<feature type="coiled-coil region" evidence="1">
    <location>
        <begin position="50"/>
        <end position="137"/>
    </location>
</feature>
<keyword evidence="3" id="KW-1185">Reference proteome</keyword>
<feature type="non-terminal residue" evidence="2">
    <location>
        <position position="1"/>
    </location>
</feature>
<sequence>MPEVGCCVGMGTSRPVAVLRGVVVVAHRMSNNEQCCQGWMTKLEQRTIELASASSREALLKRELESLTAACARAEAKATGLEEEKKDWQMEKKQLEAEVDRIHNEECEVRSRLEKERAEHQRTRVHLELRCEGLQKQRQEALLGDSGAMGVGLAAPAGGSSLARFQLESCQLRVAQLEKELELHRSTQQQVQSLLGRISELEAELRLAFNDCRAAEAKAKETEKIQDELEATRDMLTVTKEQLSVTNS</sequence>
<reference evidence="2 3" key="1">
    <citation type="submission" date="2020-04" db="EMBL/GenBank/DDBJ databases">
        <title>Perkinsus olseni comparative genomics.</title>
        <authorList>
            <person name="Bogema D.R."/>
        </authorList>
    </citation>
    <scope>NUCLEOTIDE SEQUENCE [LARGE SCALE GENOMIC DNA]</scope>
    <source>
        <strain evidence="2 3">ATCC PRA-207</strain>
    </source>
</reference>
<organism evidence="2 3">
    <name type="scientific">Perkinsus olseni</name>
    <name type="common">Perkinsus atlanticus</name>
    <dbReference type="NCBI Taxonomy" id="32597"/>
    <lineage>
        <taxon>Eukaryota</taxon>
        <taxon>Sar</taxon>
        <taxon>Alveolata</taxon>
        <taxon>Perkinsozoa</taxon>
        <taxon>Perkinsea</taxon>
        <taxon>Perkinsida</taxon>
        <taxon>Perkinsidae</taxon>
        <taxon>Perkinsus</taxon>
    </lineage>
</organism>
<proteinExistence type="predicted"/>
<feature type="coiled-coil region" evidence="1">
    <location>
        <begin position="167"/>
        <end position="232"/>
    </location>
</feature>
<protein>
    <submittedName>
        <fullName evidence="2">Uncharacterized protein</fullName>
    </submittedName>
</protein>
<comment type="caution">
    <text evidence="2">The sequence shown here is derived from an EMBL/GenBank/DDBJ whole genome shotgun (WGS) entry which is preliminary data.</text>
</comment>
<evidence type="ECO:0000256" key="1">
    <source>
        <dbReference type="SAM" id="Coils"/>
    </source>
</evidence>
<name>A0A7J6S2V8_PEROL</name>
<dbReference type="Proteomes" id="UP000553632">
    <property type="component" value="Unassembled WGS sequence"/>
</dbReference>